<dbReference type="EMBL" id="CYGY02000124">
    <property type="protein sequence ID" value="SIT51572.1"/>
    <property type="molecule type" value="Genomic_DNA"/>
</dbReference>
<evidence type="ECO:0000256" key="4">
    <source>
        <dbReference type="PROSITE-ProRule" id="PRU00510"/>
    </source>
</evidence>
<dbReference type="InterPro" id="IPR000962">
    <property type="entry name" value="Znf_DskA_TraR"/>
</dbReference>
<evidence type="ECO:0000256" key="3">
    <source>
        <dbReference type="ARBA" id="ARBA00022833"/>
    </source>
</evidence>
<keyword evidence="1" id="KW-0479">Metal-binding</keyword>
<feature type="domain" description="Zinc finger DksA/TraR C4-type" evidence="6">
    <location>
        <begin position="67"/>
        <end position="101"/>
    </location>
</feature>
<keyword evidence="3" id="KW-0862">Zinc</keyword>
<accession>A0A1N7SVS0</accession>
<dbReference type="OrthoDB" id="9811543at2"/>
<comment type="caution">
    <text evidence="7">The sequence shown here is derived from an EMBL/GenBank/DDBJ whole genome shotgun (WGS) entry which is preliminary data.</text>
</comment>
<dbReference type="RefSeq" id="WP_087740021.1">
    <property type="nucleotide sequence ID" value="NZ_CYGY02000124.1"/>
</dbReference>
<reference evidence="7" key="1">
    <citation type="submission" date="2016-12" db="EMBL/GenBank/DDBJ databases">
        <authorList>
            <person name="Moulin L."/>
        </authorList>
    </citation>
    <scope>NUCLEOTIDE SEQUENCE [LARGE SCALE GENOMIC DNA]</scope>
    <source>
        <strain evidence="7">STM 7183</strain>
    </source>
</reference>
<proteinExistence type="predicted"/>
<dbReference type="AlphaFoldDB" id="A0A1N7SVS0"/>
<dbReference type="PANTHER" id="PTHR33823:SF4">
    <property type="entry name" value="GENERAL STRESS PROTEIN 16O"/>
    <property type="match status" value="1"/>
</dbReference>
<dbReference type="SUPFAM" id="SSF57716">
    <property type="entry name" value="Glucocorticoid receptor-like (DNA-binding domain)"/>
    <property type="match status" value="1"/>
</dbReference>
<feature type="zinc finger region" description="dksA C4-type" evidence="4">
    <location>
        <begin position="71"/>
        <end position="95"/>
    </location>
</feature>
<evidence type="ECO:0000256" key="1">
    <source>
        <dbReference type="ARBA" id="ARBA00022723"/>
    </source>
</evidence>
<protein>
    <submittedName>
        <fullName evidence="7">DnaK suppressor protein</fullName>
    </submittedName>
</protein>
<organism evidence="7 8">
    <name type="scientific">Paraburkholderia piptadeniae</name>
    <dbReference type="NCBI Taxonomy" id="1701573"/>
    <lineage>
        <taxon>Bacteria</taxon>
        <taxon>Pseudomonadati</taxon>
        <taxon>Pseudomonadota</taxon>
        <taxon>Betaproteobacteria</taxon>
        <taxon>Burkholderiales</taxon>
        <taxon>Burkholderiaceae</taxon>
        <taxon>Paraburkholderia</taxon>
    </lineage>
</organism>
<dbReference type="Gene3D" id="1.20.120.910">
    <property type="entry name" value="DksA, coiled-coil domain"/>
    <property type="match status" value="1"/>
</dbReference>
<evidence type="ECO:0000313" key="8">
    <source>
        <dbReference type="Proteomes" id="UP000195569"/>
    </source>
</evidence>
<dbReference type="GO" id="GO:0008270">
    <property type="term" value="F:zinc ion binding"/>
    <property type="evidence" value="ECO:0007669"/>
    <property type="project" value="UniProtKB-KW"/>
</dbReference>
<keyword evidence="2" id="KW-0863">Zinc-finger</keyword>
<evidence type="ECO:0000256" key="2">
    <source>
        <dbReference type="ARBA" id="ARBA00022771"/>
    </source>
</evidence>
<dbReference type="Proteomes" id="UP000195569">
    <property type="component" value="Unassembled WGS sequence"/>
</dbReference>
<feature type="compositionally biased region" description="Basic and acidic residues" evidence="5">
    <location>
        <begin position="1"/>
        <end position="32"/>
    </location>
</feature>
<name>A0A1N7SVS0_9BURK</name>
<dbReference type="Pfam" id="PF01258">
    <property type="entry name" value="zf-dskA_traR"/>
    <property type="match status" value="1"/>
</dbReference>
<evidence type="ECO:0000259" key="6">
    <source>
        <dbReference type="Pfam" id="PF01258"/>
    </source>
</evidence>
<gene>
    <name evidence="7" type="ORF">BN2476_1240033</name>
</gene>
<feature type="region of interest" description="Disordered" evidence="5">
    <location>
        <begin position="1"/>
        <end position="40"/>
    </location>
</feature>
<evidence type="ECO:0000313" key="7">
    <source>
        <dbReference type="EMBL" id="SIT51572.1"/>
    </source>
</evidence>
<sequence length="108" mass="11893">MELLHQLRDEYRDLAGARPPKTREPQSHRDEASGLDSGDAARAVLAQHDFDELHQIGQAVVRAAQNRFGLCIDCGSPIDHARLAATPDAARCVACRVQYERHASGAHR</sequence>
<dbReference type="PROSITE" id="PS51128">
    <property type="entry name" value="ZF_DKSA_2"/>
    <property type="match status" value="1"/>
</dbReference>
<keyword evidence="8" id="KW-1185">Reference proteome</keyword>
<dbReference type="PANTHER" id="PTHR33823">
    <property type="entry name" value="RNA POLYMERASE-BINDING TRANSCRIPTION FACTOR DKSA-RELATED"/>
    <property type="match status" value="1"/>
</dbReference>
<evidence type="ECO:0000256" key="5">
    <source>
        <dbReference type="SAM" id="MobiDB-lite"/>
    </source>
</evidence>